<dbReference type="GO" id="GO:0009982">
    <property type="term" value="F:pseudouridine synthase activity"/>
    <property type="evidence" value="ECO:0007669"/>
    <property type="project" value="InterPro"/>
</dbReference>
<dbReference type="GO" id="GO:0008033">
    <property type="term" value="P:tRNA processing"/>
    <property type="evidence" value="ECO:0007669"/>
    <property type="project" value="UniProtKB-KW"/>
</dbReference>
<dbReference type="InterPro" id="IPR020103">
    <property type="entry name" value="PsdUridine_synth_cat_dom_sf"/>
</dbReference>
<dbReference type="Pfam" id="PF01142">
    <property type="entry name" value="TruD"/>
    <property type="match status" value="1"/>
</dbReference>
<name>A0A431FV27_CAMJU</name>
<dbReference type="SUPFAM" id="SSF55120">
    <property type="entry name" value="Pseudouridine synthase"/>
    <property type="match status" value="1"/>
</dbReference>
<reference evidence="4 5" key="1">
    <citation type="journal article" date="2019" name="Appl. Environ. Microbiol.">
        <title>Population genetics and characterization of Campylobacter jejuni isolates in western jackdaws and game birds in Finland.</title>
        <authorList>
            <person name="Kovanen S."/>
            <person name="Rossi M."/>
            <person name="Pohja-Mykra M."/>
            <person name="Nieminen T."/>
            <person name="Raunio-Saarnisto M."/>
            <person name="Sauvala M."/>
            <person name="Fredriksson-Ahomaa M."/>
            <person name="Hanninen M.L."/>
            <person name="Kivisto R."/>
        </authorList>
    </citation>
    <scope>NUCLEOTIDE SEQUENCE [LARGE SCALE GENOMIC DNA]</scope>
    <source>
        <strain evidence="4 5">CB304</strain>
    </source>
</reference>
<proteinExistence type="predicted"/>
<dbReference type="GO" id="GO:0005829">
    <property type="term" value="C:cytosol"/>
    <property type="evidence" value="ECO:0007669"/>
    <property type="project" value="TreeGrafter"/>
</dbReference>
<dbReference type="Proteomes" id="UP000286791">
    <property type="component" value="Unassembled WGS sequence"/>
</dbReference>
<sequence>MNLAEENIIFKPLYSLKHSPIDAYFSKNSDDFVVRERPLYEFSGKGEHLILYINKKDLTTNEALKILSEASGVKIRD</sequence>
<evidence type="ECO:0000256" key="3">
    <source>
        <dbReference type="ARBA" id="ARBA00033164"/>
    </source>
</evidence>
<protein>
    <recommendedName>
        <fullName evidence="2">RNA pseudouridylate synthase</fullName>
    </recommendedName>
    <alternativeName>
        <fullName evidence="3">RNA-uridine isomerase</fullName>
    </alternativeName>
</protein>
<evidence type="ECO:0000313" key="5">
    <source>
        <dbReference type="Proteomes" id="UP000286791"/>
    </source>
</evidence>
<dbReference type="GO" id="GO:0140098">
    <property type="term" value="F:catalytic activity, acting on RNA"/>
    <property type="evidence" value="ECO:0007669"/>
    <property type="project" value="UniProtKB-ARBA"/>
</dbReference>
<comment type="caution">
    <text evidence="4">The sequence shown here is derived from an EMBL/GenBank/DDBJ whole genome shotgun (WGS) entry which is preliminary data.</text>
</comment>
<dbReference type="PANTHER" id="PTHR47811">
    <property type="entry name" value="TRNA PSEUDOURIDINE SYNTHASE D"/>
    <property type="match status" value="1"/>
</dbReference>
<evidence type="ECO:0000256" key="2">
    <source>
        <dbReference type="ARBA" id="ARBA00031870"/>
    </source>
</evidence>
<keyword evidence="1" id="KW-0819">tRNA processing</keyword>
<organism evidence="4 5">
    <name type="scientific">Campylobacter jejuni</name>
    <dbReference type="NCBI Taxonomy" id="197"/>
    <lineage>
        <taxon>Bacteria</taxon>
        <taxon>Pseudomonadati</taxon>
        <taxon>Campylobacterota</taxon>
        <taxon>Epsilonproteobacteria</taxon>
        <taxon>Campylobacterales</taxon>
        <taxon>Campylobacteraceae</taxon>
        <taxon>Campylobacter</taxon>
    </lineage>
</organism>
<evidence type="ECO:0000313" key="4">
    <source>
        <dbReference type="EMBL" id="RTJ97135.1"/>
    </source>
</evidence>
<dbReference type="AlphaFoldDB" id="A0A431FV27"/>
<evidence type="ECO:0000256" key="1">
    <source>
        <dbReference type="ARBA" id="ARBA00022694"/>
    </source>
</evidence>
<dbReference type="RefSeq" id="WP_126237361.1">
    <property type="nucleotide sequence ID" value="NZ_PRCE01000286.1"/>
</dbReference>
<dbReference type="InterPro" id="IPR050170">
    <property type="entry name" value="TruD_pseudoU_synthase"/>
</dbReference>
<dbReference type="GO" id="GO:0003723">
    <property type="term" value="F:RNA binding"/>
    <property type="evidence" value="ECO:0007669"/>
    <property type="project" value="InterPro"/>
</dbReference>
<gene>
    <name evidence="4" type="ORF">C3H48_10800</name>
</gene>
<dbReference type="PANTHER" id="PTHR47811:SF1">
    <property type="entry name" value="TRNA PSEUDOURIDINE SYNTHASE D"/>
    <property type="match status" value="1"/>
</dbReference>
<feature type="non-terminal residue" evidence="4">
    <location>
        <position position="77"/>
    </location>
</feature>
<dbReference type="Gene3D" id="3.30.2350.20">
    <property type="entry name" value="TruD, catalytic domain"/>
    <property type="match status" value="1"/>
</dbReference>
<dbReference type="InterPro" id="IPR001656">
    <property type="entry name" value="PsdUridine_synth_TruD"/>
</dbReference>
<dbReference type="EMBL" id="PRCE01000286">
    <property type="protein sequence ID" value="RTJ97135.1"/>
    <property type="molecule type" value="Genomic_DNA"/>
</dbReference>
<accession>A0A431FV27</accession>
<dbReference type="InterPro" id="IPR042214">
    <property type="entry name" value="TruD_catalytic"/>
</dbReference>
<dbReference type="GO" id="GO:0001522">
    <property type="term" value="P:pseudouridine synthesis"/>
    <property type="evidence" value="ECO:0007669"/>
    <property type="project" value="InterPro"/>
</dbReference>